<evidence type="ECO:0000313" key="15">
    <source>
        <dbReference type="RefSeq" id="XP_014666878.1"/>
    </source>
</evidence>
<organism evidence="14 15">
    <name type="scientific">Priapulus caudatus</name>
    <name type="common">Priapulid worm</name>
    <dbReference type="NCBI Taxonomy" id="37621"/>
    <lineage>
        <taxon>Eukaryota</taxon>
        <taxon>Metazoa</taxon>
        <taxon>Ecdysozoa</taxon>
        <taxon>Scalidophora</taxon>
        <taxon>Priapulida</taxon>
        <taxon>Priapulimorpha</taxon>
        <taxon>Priapulimorphida</taxon>
        <taxon>Priapulidae</taxon>
        <taxon>Priapulus</taxon>
    </lineage>
</organism>
<keyword evidence="14" id="KW-1185">Reference proteome</keyword>
<comment type="catalytic activity">
    <reaction evidence="11">
        <text>a CDP-1,2-diacyl-sn-glycerol + a 1,2-diacyl-sn-glycero-3-phospho-(1'-sn-glycerol) = a cardiolipin + CMP + H(+)</text>
        <dbReference type="Rhea" id="RHEA:32931"/>
        <dbReference type="ChEBI" id="CHEBI:15378"/>
        <dbReference type="ChEBI" id="CHEBI:58332"/>
        <dbReference type="ChEBI" id="CHEBI:60377"/>
        <dbReference type="ChEBI" id="CHEBI:62237"/>
        <dbReference type="ChEBI" id="CHEBI:64716"/>
        <dbReference type="EC" id="2.7.8.41"/>
    </reaction>
</comment>
<dbReference type="PANTHER" id="PTHR14269:SF60">
    <property type="entry name" value="CARDIOLIPIN SYNTHASE (CMP-FORMING)"/>
    <property type="match status" value="1"/>
</dbReference>
<reference evidence="15" key="1">
    <citation type="submission" date="2025-08" db="UniProtKB">
        <authorList>
            <consortium name="RefSeq"/>
        </authorList>
    </citation>
    <scope>IDENTIFICATION</scope>
</reference>
<feature type="region of interest" description="Disordered" evidence="12">
    <location>
        <begin position="126"/>
        <end position="145"/>
    </location>
</feature>
<dbReference type="InterPro" id="IPR043130">
    <property type="entry name" value="CDP-OH_PTrfase_TM_dom"/>
</dbReference>
<evidence type="ECO:0000256" key="12">
    <source>
        <dbReference type="SAM" id="MobiDB-lite"/>
    </source>
</evidence>
<evidence type="ECO:0000256" key="9">
    <source>
        <dbReference type="ARBA" id="ARBA00023264"/>
    </source>
</evidence>
<evidence type="ECO:0000256" key="8">
    <source>
        <dbReference type="ARBA" id="ARBA00023209"/>
    </source>
</evidence>
<keyword evidence="3" id="KW-0808">Transferase</keyword>
<name>A0ABM1E3V7_PRICU</name>
<keyword evidence="6" id="KW-0443">Lipid metabolism</keyword>
<keyword evidence="5 13" id="KW-1133">Transmembrane helix</keyword>
<protein>
    <recommendedName>
        <fullName evidence="10">cardiolipin synthase (CMP-forming)</fullName>
        <ecNumber evidence="10">2.7.8.41</ecNumber>
    </recommendedName>
</protein>
<dbReference type="GeneID" id="106808611"/>
<keyword evidence="8" id="KW-0594">Phospholipid biosynthesis</keyword>
<feature type="compositionally biased region" description="Basic and acidic residues" evidence="12">
    <location>
        <begin position="127"/>
        <end position="145"/>
    </location>
</feature>
<evidence type="ECO:0000256" key="2">
    <source>
        <dbReference type="ARBA" id="ARBA00022516"/>
    </source>
</evidence>
<accession>A0ABM1E3V7</accession>
<keyword evidence="2" id="KW-0444">Lipid biosynthesis</keyword>
<evidence type="ECO:0000256" key="7">
    <source>
        <dbReference type="ARBA" id="ARBA00023136"/>
    </source>
</evidence>
<feature type="transmembrane region" description="Helical" evidence="13">
    <location>
        <begin position="193"/>
        <end position="213"/>
    </location>
</feature>
<sequence length="390" mass="43702">MANCFVISKSLVTTRLLCSSCKATRSRMPSTSSSNRYGVKINYTTWLERSSYINIQMRVLTNVRTVSHNSENGWPVQHNHKASKGVVLRTMRENNFKTFRNRARLFPADSVLNCVGPRIGVASRSYCTRDKNSGSDSNERQDSPEDKYTLNQKVHHTRAKYLETKAKIHEHREKVKGKVEETVKEIKENILTVPNVLTSIRIVLAPVIGYLVLEESYGIAVTLFGIAGITDLLDGYIARNFKGQTSALGSYLDPLADKLLVSILTITLTVMNLIPVPLTALILARDASLIAGGFYVRYVSLPPPRTIARYFDVRHATAQLQPTLISKVNTTVQLSLVVFTLTAPVLGYIDHPYLQALWYCTAATTVLSGLSYMVQKDTFRILSQQQRQNK</sequence>
<evidence type="ECO:0000256" key="10">
    <source>
        <dbReference type="ARBA" id="ARBA00039001"/>
    </source>
</evidence>
<evidence type="ECO:0000256" key="1">
    <source>
        <dbReference type="ARBA" id="ARBA00004141"/>
    </source>
</evidence>
<evidence type="ECO:0000256" key="3">
    <source>
        <dbReference type="ARBA" id="ARBA00022679"/>
    </source>
</evidence>
<feature type="transmembrane region" description="Helical" evidence="13">
    <location>
        <begin position="356"/>
        <end position="374"/>
    </location>
</feature>
<comment type="subcellular location">
    <subcellularLocation>
        <location evidence="1">Membrane</location>
        <topology evidence="1">Multi-pass membrane protein</topology>
    </subcellularLocation>
</comment>
<dbReference type="Proteomes" id="UP000695022">
    <property type="component" value="Unplaced"/>
</dbReference>
<evidence type="ECO:0000256" key="13">
    <source>
        <dbReference type="SAM" id="Phobius"/>
    </source>
</evidence>
<evidence type="ECO:0000256" key="6">
    <source>
        <dbReference type="ARBA" id="ARBA00023098"/>
    </source>
</evidence>
<dbReference type="InterPro" id="IPR000462">
    <property type="entry name" value="CDP-OH_P_trans"/>
</dbReference>
<keyword evidence="4 13" id="KW-0812">Transmembrane</keyword>
<evidence type="ECO:0000256" key="11">
    <source>
        <dbReference type="ARBA" id="ARBA00047433"/>
    </source>
</evidence>
<dbReference type="Gene3D" id="1.20.120.1760">
    <property type="match status" value="1"/>
</dbReference>
<evidence type="ECO:0000256" key="5">
    <source>
        <dbReference type="ARBA" id="ARBA00022989"/>
    </source>
</evidence>
<feature type="transmembrane region" description="Helical" evidence="13">
    <location>
        <begin position="219"/>
        <end position="238"/>
    </location>
</feature>
<keyword evidence="9" id="KW-1208">Phospholipid metabolism</keyword>
<gene>
    <name evidence="15" type="primary">LOC106808611</name>
</gene>
<dbReference type="InterPro" id="IPR050324">
    <property type="entry name" value="CDP-alcohol_PTase-I"/>
</dbReference>
<dbReference type="RefSeq" id="XP_014666878.1">
    <property type="nucleotide sequence ID" value="XM_014811392.1"/>
</dbReference>
<evidence type="ECO:0000313" key="14">
    <source>
        <dbReference type="Proteomes" id="UP000695022"/>
    </source>
</evidence>
<dbReference type="PANTHER" id="PTHR14269">
    <property type="entry name" value="CDP-DIACYLGLYCEROL--GLYCEROL-3-PHOSPHATE 3-PHOSPHATIDYLTRANSFERASE-RELATED"/>
    <property type="match status" value="1"/>
</dbReference>
<proteinExistence type="predicted"/>
<evidence type="ECO:0000256" key="4">
    <source>
        <dbReference type="ARBA" id="ARBA00022692"/>
    </source>
</evidence>
<dbReference type="Pfam" id="PF01066">
    <property type="entry name" value="CDP-OH_P_transf"/>
    <property type="match status" value="1"/>
</dbReference>
<keyword evidence="7 13" id="KW-0472">Membrane</keyword>
<dbReference type="EC" id="2.7.8.41" evidence="10"/>
<feature type="transmembrane region" description="Helical" evidence="13">
    <location>
        <begin position="259"/>
        <end position="284"/>
    </location>
</feature>